<dbReference type="PANTHER" id="PTHR43112:SF3">
    <property type="entry name" value="FERREDOXIN-2, CHLOROPLASTIC"/>
    <property type="match status" value="1"/>
</dbReference>
<comment type="cofactor">
    <cofactor evidence="9">
        <name>[2Fe-2S] cluster</name>
        <dbReference type="ChEBI" id="CHEBI:190135"/>
    </cofactor>
    <text evidence="9">Binds 1 [2Fe-2S] cluster.</text>
</comment>
<dbReference type="InterPro" id="IPR001041">
    <property type="entry name" value="2Fe-2S_ferredoxin-type"/>
</dbReference>
<comment type="function">
    <text evidence="9">Ferredoxins are iron-sulfur proteins that transfer electrons in a wide variety of metabolic reactions.</text>
</comment>
<geneLocation type="plastid" evidence="11"/>
<dbReference type="GO" id="GO:0022900">
    <property type="term" value="P:electron transport chain"/>
    <property type="evidence" value="ECO:0007669"/>
    <property type="project" value="InterPro"/>
</dbReference>
<evidence type="ECO:0000256" key="3">
    <source>
        <dbReference type="ARBA" id="ARBA00022448"/>
    </source>
</evidence>
<keyword evidence="5 9" id="KW-0479">Metal-binding</keyword>
<dbReference type="GeneID" id="27215946"/>
<reference evidence="11" key="1">
    <citation type="submission" date="2015-07" db="EMBL/GenBank/DDBJ databases">
        <title>Reconstructing the complex evolutionary history of mobile plasmids in red algal genomes.</title>
        <authorList>
            <person name="Lee J."/>
            <person name="Kim K.M."/>
            <person name="Yang E.C."/>
            <person name="Miller K.A."/>
            <person name="Boo S.M."/>
            <person name="Bhattacharya D."/>
            <person name="Yoon H.S."/>
        </authorList>
    </citation>
    <scope>NUCLEOTIDE SEQUENCE</scope>
</reference>
<gene>
    <name evidence="11" type="primary">petF</name>
    <name evidence="11" type="ORF">Gele_204</name>
</gene>
<evidence type="ECO:0000256" key="8">
    <source>
        <dbReference type="ARBA" id="ARBA00023014"/>
    </source>
</evidence>
<evidence type="ECO:0000256" key="4">
    <source>
        <dbReference type="ARBA" id="ARBA00022714"/>
    </source>
</evidence>
<dbReference type="GO" id="GO:0009507">
    <property type="term" value="C:chloroplast"/>
    <property type="evidence" value="ECO:0007669"/>
    <property type="project" value="UniProtKB-SubCell"/>
</dbReference>
<keyword evidence="7 9" id="KW-0408">Iron</keyword>
<dbReference type="AlphaFoldDB" id="A0A141SDR8"/>
<dbReference type="InterPro" id="IPR010241">
    <property type="entry name" value="Fd_pln"/>
</dbReference>
<dbReference type="EMBL" id="KT266786">
    <property type="protein sequence ID" value="AMK96436.1"/>
    <property type="molecule type" value="Genomic_DNA"/>
</dbReference>
<dbReference type="InterPro" id="IPR006058">
    <property type="entry name" value="2Fe2S_fd_BS"/>
</dbReference>
<dbReference type="Pfam" id="PF00111">
    <property type="entry name" value="Fer2"/>
    <property type="match status" value="1"/>
</dbReference>
<keyword evidence="9 11" id="KW-0934">Plastid</keyword>
<keyword evidence="4 9" id="KW-0001">2Fe-2S</keyword>
<proteinExistence type="inferred from homology"/>
<dbReference type="Gene3D" id="3.10.20.30">
    <property type="match status" value="1"/>
</dbReference>
<dbReference type="GO" id="GO:0051537">
    <property type="term" value="F:2 iron, 2 sulfur cluster binding"/>
    <property type="evidence" value="ECO:0007669"/>
    <property type="project" value="UniProtKB-KW"/>
</dbReference>
<evidence type="ECO:0000313" key="11">
    <source>
        <dbReference type="EMBL" id="AMK96436.1"/>
    </source>
</evidence>
<dbReference type="CDD" id="cd00207">
    <property type="entry name" value="fer2"/>
    <property type="match status" value="1"/>
</dbReference>
<evidence type="ECO:0000259" key="10">
    <source>
        <dbReference type="PROSITE" id="PS51085"/>
    </source>
</evidence>
<dbReference type="GO" id="GO:0046872">
    <property type="term" value="F:metal ion binding"/>
    <property type="evidence" value="ECO:0007669"/>
    <property type="project" value="UniProtKB-KW"/>
</dbReference>
<evidence type="ECO:0000256" key="1">
    <source>
        <dbReference type="ARBA" id="ARBA00007874"/>
    </source>
</evidence>
<evidence type="ECO:0000256" key="7">
    <source>
        <dbReference type="ARBA" id="ARBA00023004"/>
    </source>
</evidence>
<dbReference type="RefSeq" id="YP_009244194.1">
    <property type="nucleotide sequence ID" value="NC_029858.1"/>
</dbReference>
<dbReference type="PROSITE" id="PS51085">
    <property type="entry name" value="2FE2S_FER_2"/>
    <property type="match status" value="1"/>
</dbReference>
<evidence type="ECO:0000256" key="6">
    <source>
        <dbReference type="ARBA" id="ARBA00022982"/>
    </source>
</evidence>
<sequence length="100" mass="10814">MASYAIKLMIEGKVDNIQQINCPDDEYILTIAEAEGIELPASCRSGACSACAGLLEEGEVNQDDQSFLDDEQVDQGFILTCVASPLSDCTIKTHQEDEVV</sequence>
<comment type="similarity">
    <text evidence="1 9">Belongs to the 2Fe2S plant-type ferredoxin family.</text>
</comment>
<protein>
    <recommendedName>
        <fullName evidence="2 9">Ferredoxin</fullName>
    </recommendedName>
</protein>
<keyword evidence="3 9" id="KW-0813">Transport</keyword>
<dbReference type="PROSITE" id="PS00197">
    <property type="entry name" value="2FE2S_FER_1"/>
    <property type="match status" value="1"/>
</dbReference>
<keyword evidence="6 9" id="KW-0249">Electron transport</keyword>
<keyword evidence="8 9" id="KW-0411">Iron-sulfur</keyword>
<dbReference type="NCBIfam" id="TIGR02008">
    <property type="entry name" value="fdx_plant"/>
    <property type="match status" value="1"/>
</dbReference>
<dbReference type="SUPFAM" id="SSF54292">
    <property type="entry name" value="2Fe-2S ferredoxin-like"/>
    <property type="match status" value="1"/>
</dbReference>
<evidence type="ECO:0000256" key="2">
    <source>
        <dbReference type="ARBA" id="ARBA00013529"/>
    </source>
</evidence>
<dbReference type="InterPro" id="IPR012675">
    <property type="entry name" value="Beta-grasp_dom_sf"/>
</dbReference>
<accession>A0A141SDR8</accession>
<organism evidence="11">
    <name type="scientific">Gelidium elegans</name>
    <name type="common">Red alga</name>
    <dbReference type="NCBI Taxonomy" id="37200"/>
    <lineage>
        <taxon>Eukaryota</taxon>
        <taxon>Rhodophyta</taxon>
        <taxon>Florideophyceae</taxon>
        <taxon>Rhodymeniophycidae</taxon>
        <taxon>Gelidiales</taxon>
        <taxon>Gelidiaceae</taxon>
        <taxon>Gelidium</taxon>
    </lineage>
</organism>
<name>A0A141SDR8_GELEL</name>
<dbReference type="PANTHER" id="PTHR43112">
    <property type="entry name" value="FERREDOXIN"/>
    <property type="match status" value="1"/>
</dbReference>
<feature type="domain" description="2Fe-2S ferredoxin-type" evidence="10">
    <location>
        <begin position="4"/>
        <end position="97"/>
    </location>
</feature>
<keyword evidence="9" id="KW-0150">Chloroplast</keyword>
<dbReference type="GO" id="GO:0009055">
    <property type="term" value="F:electron transfer activity"/>
    <property type="evidence" value="ECO:0007669"/>
    <property type="project" value="InterPro"/>
</dbReference>
<comment type="subcellular location">
    <subcellularLocation>
        <location evidence="9">Plastid</location>
        <location evidence="9">Chloroplast</location>
    </subcellularLocation>
</comment>
<dbReference type="InterPro" id="IPR036010">
    <property type="entry name" value="2Fe-2S_ferredoxin-like_sf"/>
</dbReference>
<evidence type="ECO:0000256" key="9">
    <source>
        <dbReference type="RuleBase" id="RU364001"/>
    </source>
</evidence>
<evidence type="ECO:0000256" key="5">
    <source>
        <dbReference type="ARBA" id="ARBA00022723"/>
    </source>
</evidence>